<dbReference type="AlphaFoldDB" id="Q2SJC6"/>
<dbReference type="HOGENOM" id="CLU_092720_2_3_6"/>
<evidence type="ECO:0000313" key="5">
    <source>
        <dbReference type="EMBL" id="ABC29248.1"/>
    </source>
</evidence>
<evidence type="ECO:0000256" key="1">
    <source>
        <dbReference type="ARBA" id="ARBA00004141"/>
    </source>
</evidence>
<organism evidence="5 6">
    <name type="scientific">Hahella chejuensis (strain KCTC 2396)</name>
    <dbReference type="NCBI Taxonomy" id="349521"/>
    <lineage>
        <taxon>Bacteria</taxon>
        <taxon>Pseudomonadati</taxon>
        <taxon>Pseudomonadota</taxon>
        <taxon>Gammaproteobacteria</taxon>
        <taxon>Oceanospirillales</taxon>
        <taxon>Hahellaceae</taxon>
        <taxon>Hahella</taxon>
    </lineage>
</organism>
<dbReference type="GO" id="GO:0016020">
    <property type="term" value="C:membrane"/>
    <property type="evidence" value="ECO:0007669"/>
    <property type="project" value="UniProtKB-SubCell"/>
</dbReference>
<evidence type="ECO:0000256" key="3">
    <source>
        <dbReference type="ARBA" id="ARBA00022989"/>
    </source>
</evidence>
<evidence type="ECO:0000256" key="4">
    <source>
        <dbReference type="ARBA" id="ARBA00023136"/>
    </source>
</evidence>
<gene>
    <name evidence="5" type="ordered locus">HCH_02441</name>
</gene>
<keyword evidence="4" id="KW-0472">Membrane</keyword>
<dbReference type="KEGG" id="hch:HCH_02441"/>
<dbReference type="PANTHER" id="PTHR36926:SF1">
    <property type="entry name" value="COLICIN V PRODUCTION PROTEIN"/>
    <property type="match status" value="1"/>
</dbReference>
<keyword evidence="6" id="KW-1185">Reference proteome</keyword>
<proteinExistence type="predicted"/>
<keyword evidence="2" id="KW-0812">Transmembrane</keyword>
<evidence type="ECO:0000313" key="6">
    <source>
        <dbReference type="Proteomes" id="UP000000238"/>
    </source>
</evidence>
<sequence length="162" mass="17699">MMIWADWVIIGIIGLSTVVSLVRGFVKEALSLVTWVLAFIVARMFYVHLATLLEGLISVPSVRLIAAFVILFIVTLIIGALLNHLISALVKSTGLSGTDRTLGMAFGMIRGVVLVVVVVALLRLTPVVQDPWWSESTLIPHFEKLEAWSRSVFGDPIASMLT</sequence>
<keyword evidence="3" id="KW-1133">Transmembrane helix</keyword>
<evidence type="ECO:0000256" key="2">
    <source>
        <dbReference type="ARBA" id="ARBA00022692"/>
    </source>
</evidence>
<name>Q2SJC6_HAHCH</name>
<dbReference type="PANTHER" id="PTHR36926">
    <property type="entry name" value="COLICIN V PRODUCTION PROTEIN"/>
    <property type="match status" value="1"/>
</dbReference>
<dbReference type="InterPro" id="IPR052719">
    <property type="entry name" value="CvpA-like"/>
</dbReference>
<dbReference type="STRING" id="349521.HCH_02441"/>
<dbReference type="Pfam" id="PF02674">
    <property type="entry name" value="Colicin_V"/>
    <property type="match status" value="1"/>
</dbReference>
<dbReference type="RefSeq" id="WP_011396317.1">
    <property type="nucleotide sequence ID" value="NC_007645.1"/>
</dbReference>
<dbReference type="Proteomes" id="UP000000238">
    <property type="component" value="Chromosome"/>
</dbReference>
<dbReference type="InterPro" id="IPR003825">
    <property type="entry name" value="Colicin-V_CvpA"/>
</dbReference>
<dbReference type="GO" id="GO:0009403">
    <property type="term" value="P:toxin biosynthetic process"/>
    <property type="evidence" value="ECO:0007669"/>
    <property type="project" value="InterPro"/>
</dbReference>
<reference evidence="5 6" key="1">
    <citation type="journal article" date="2005" name="Nucleic Acids Res.">
        <title>Genomic blueprint of Hahella chejuensis, a marine microbe producing an algicidal agent.</title>
        <authorList>
            <person name="Jeong H."/>
            <person name="Yim J.H."/>
            <person name="Lee C."/>
            <person name="Choi S.-H."/>
            <person name="Park Y.K."/>
            <person name="Yoon S.H."/>
            <person name="Hur C.-G."/>
            <person name="Kang H.-Y."/>
            <person name="Kim D."/>
            <person name="Lee H.H."/>
            <person name="Park K.H."/>
            <person name="Park S.-H."/>
            <person name="Park H.-S."/>
            <person name="Lee H.K."/>
            <person name="Oh T.K."/>
            <person name="Kim J.F."/>
        </authorList>
    </citation>
    <scope>NUCLEOTIDE SEQUENCE [LARGE SCALE GENOMIC DNA]</scope>
    <source>
        <strain evidence="5 6">KCTC 2396</strain>
    </source>
</reference>
<dbReference type="EMBL" id="CP000155">
    <property type="protein sequence ID" value="ABC29248.1"/>
    <property type="molecule type" value="Genomic_DNA"/>
</dbReference>
<protein>
    <submittedName>
        <fullName evidence="5">Uncharacterized membrane protein, required for colicin V production</fullName>
    </submittedName>
</protein>
<comment type="subcellular location">
    <subcellularLocation>
        <location evidence="1">Membrane</location>
        <topology evidence="1">Multi-pass membrane protein</topology>
    </subcellularLocation>
</comment>
<accession>Q2SJC6</accession>
<dbReference type="eggNOG" id="COG1286">
    <property type="taxonomic scope" value="Bacteria"/>
</dbReference>